<accession>A0A3A9AAJ2</accession>
<dbReference type="SMART" id="SM00388">
    <property type="entry name" value="HisKA"/>
    <property type="match status" value="1"/>
</dbReference>
<evidence type="ECO:0000259" key="17">
    <source>
        <dbReference type="PROSITE" id="PS50110"/>
    </source>
</evidence>
<proteinExistence type="predicted"/>
<keyword evidence="8 15" id="KW-0812">Transmembrane</keyword>
<dbReference type="Pfam" id="PF00512">
    <property type="entry name" value="HisKA"/>
    <property type="match status" value="1"/>
</dbReference>
<dbReference type="Pfam" id="PF00072">
    <property type="entry name" value="Response_reg"/>
    <property type="match status" value="2"/>
</dbReference>
<dbReference type="InterPro" id="IPR036097">
    <property type="entry name" value="HisK_dim/P_sf"/>
</dbReference>
<evidence type="ECO:0000256" key="14">
    <source>
        <dbReference type="PROSITE-ProRule" id="PRU00169"/>
    </source>
</evidence>
<dbReference type="PANTHER" id="PTHR45339:SF1">
    <property type="entry name" value="HYBRID SIGNAL TRANSDUCTION HISTIDINE KINASE J"/>
    <property type="match status" value="1"/>
</dbReference>
<evidence type="ECO:0000256" key="13">
    <source>
        <dbReference type="ARBA" id="ARBA00024867"/>
    </source>
</evidence>
<dbReference type="EC" id="2.7.13.3" evidence="3"/>
<reference evidence="18 19" key="1">
    <citation type="submission" date="2018-09" db="EMBL/GenBank/DDBJ databases">
        <title>Murine metabolic-syndrome-specific gut microbial biobank.</title>
        <authorList>
            <person name="Liu C."/>
        </authorList>
    </citation>
    <scope>NUCLEOTIDE SEQUENCE [LARGE SCALE GENOMIC DNA]</scope>
    <source>
        <strain evidence="18 19">0.1xD8-82</strain>
    </source>
</reference>
<feature type="domain" description="Histidine kinase" evidence="16">
    <location>
        <begin position="627"/>
        <end position="851"/>
    </location>
</feature>
<feature type="domain" description="Response regulatory" evidence="17">
    <location>
        <begin position="1011"/>
        <end position="1132"/>
    </location>
</feature>
<evidence type="ECO:0000256" key="1">
    <source>
        <dbReference type="ARBA" id="ARBA00000085"/>
    </source>
</evidence>
<comment type="subcellular location">
    <subcellularLocation>
        <location evidence="2">Cell membrane</location>
        <topology evidence="2">Multi-pass membrane protein</topology>
    </subcellularLocation>
</comment>
<keyword evidence="19" id="KW-1185">Reference proteome</keyword>
<dbReference type="Pfam" id="PF02518">
    <property type="entry name" value="HATPase_c"/>
    <property type="match status" value="1"/>
</dbReference>
<dbReference type="SUPFAM" id="SSF55874">
    <property type="entry name" value="ATPase domain of HSP90 chaperone/DNA topoisomerase II/histidine kinase"/>
    <property type="match status" value="1"/>
</dbReference>
<dbReference type="Gene3D" id="3.40.50.2300">
    <property type="match status" value="2"/>
</dbReference>
<dbReference type="InterPro" id="IPR003661">
    <property type="entry name" value="HisK_dim/P_dom"/>
</dbReference>
<dbReference type="AlphaFoldDB" id="A0A3A9AAJ2"/>
<evidence type="ECO:0000256" key="7">
    <source>
        <dbReference type="ARBA" id="ARBA00022679"/>
    </source>
</evidence>
<dbReference type="Pfam" id="PF02743">
    <property type="entry name" value="dCache_1"/>
    <property type="match status" value="1"/>
</dbReference>
<feature type="modified residue" description="4-aspartylphosphate" evidence="14">
    <location>
        <position position="1063"/>
    </location>
</feature>
<evidence type="ECO:0000256" key="5">
    <source>
        <dbReference type="ARBA" id="ARBA00022475"/>
    </source>
</evidence>
<dbReference type="FunFam" id="3.30.565.10:FF:000006">
    <property type="entry name" value="Sensor histidine kinase WalK"/>
    <property type="match status" value="1"/>
</dbReference>
<dbReference type="Gene3D" id="3.30.450.20">
    <property type="entry name" value="PAS domain"/>
    <property type="match status" value="1"/>
</dbReference>
<dbReference type="InterPro" id="IPR011006">
    <property type="entry name" value="CheY-like_superfamily"/>
</dbReference>
<evidence type="ECO:0000259" key="16">
    <source>
        <dbReference type="PROSITE" id="PS50109"/>
    </source>
</evidence>
<organism evidence="18 19">
    <name type="scientific">Parablautia intestinalis</name>
    <dbReference type="NCBI Taxonomy" id="2320100"/>
    <lineage>
        <taxon>Bacteria</taxon>
        <taxon>Bacillati</taxon>
        <taxon>Bacillota</taxon>
        <taxon>Clostridia</taxon>
        <taxon>Lachnospirales</taxon>
        <taxon>Lachnospiraceae</taxon>
        <taxon>Parablautia</taxon>
    </lineage>
</organism>
<keyword evidence="10 15" id="KW-1133">Transmembrane helix</keyword>
<evidence type="ECO:0000256" key="6">
    <source>
        <dbReference type="ARBA" id="ARBA00022553"/>
    </source>
</evidence>
<dbReference type="InterPro" id="IPR033479">
    <property type="entry name" value="dCache_1"/>
</dbReference>
<dbReference type="SUPFAM" id="SSF47384">
    <property type="entry name" value="Homodimeric domain of signal transducing histidine kinase"/>
    <property type="match status" value="1"/>
</dbReference>
<dbReference type="PANTHER" id="PTHR45339">
    <property type="entry name" value="HYBRID SIGNAL TRANSDUCTION HISTIDINE KINASE J"/>
    <property type="match status" value="1"/>
</dbReference>
<keyword evidence="11" id="KW-0902">Two-component regulatory system</keyword>
<keyword evidence="12 15" id="KW-0472">Membrane</keyword>
<keyword evidence="9 18" id="KW-0418">Kinase</keyword>
<evidence type="ECO:0000256" key="4">
    <source>
        <dbReference type="ARBA" id="ARBA00018672"/>
    </source>
</evidence>
<evidence type="ECO:0000313" key="18">
    <source>
        <dbReference type="EMBL" id="RKI88720.1"/>
    </source>
</evidence>
<feature type="transmembrane region" description="Helical" evidence="15">
    <location>
        <begin position="12"/>
        <end position="29"/>
    </location>
</feature>
<dbReference type="CDD" id="cd00075">
    <property type="entry name" value="HATPase"/>
    <property type="match status" value="1"/>
</dbReference>
<gene>
    <name evidence="18" type="ORF">D7V94_18720</name>
</gene>
<evidence type="ECO:0000256" key="3">
    <source>
        <dbReference type="ARBA" id="ARBA00012438"/>
    </source>
</evidence>
<dbReference type="GO" id="GO:0005886">
    <property type="term" value="C:plasma membrane"/>
    <property type="evidence" value="ECO:0007669"/>
    <property type="project" value="UniProtKB-SubCell"/>
</dbReference>
<feature type="modified residue" description="4-aspartylphosphate" evidence="14">
    <location>
        <position position="922"/>
    </location>
</feature>
<dbReference type="PROSITE" id="PS50109">
    <property type="entry name" value="HIS_KIN"/>
    <property type="match status" value="1"/>
</dbReference>
<feature type="transmembrane region" description="Helical" evidence="15">
    <location>
        <begin position="285"/>
        <end position="304"/>
    </location>
</feature>
<evidence type="ECO:0000256" key="9">
    <source>
        <dbReference type="ARBA" id="ARBA00022777"/>
    </source>
</evidence>
<dbReference type="InterPro" id="IPR005467">
    <property type="entry name" value="His_kinase_dom"/>
</dbReference>
<dbReference type="OrthoDB" id="9811620at2"/>
<keyword evidence="6 14" id="KW-0597">Phosphoprotein</keyword>
<dbReference type="PRINTS" id="PR00344">
    <property type="entry name" value="BCTRLSENSOR"/>
</dbReference>
<evidence type="ECO:0000256" key="8">
    <source>
        <dbReference type="ARBA" id="ARBA00022692"/>
    </source>
</evidence>
<dbReference type="Proteomes" id="UP000280696">
    <property type="component" value="Unassembled WGS sequence"/>
</dbReference>
<name>A0A3A9AAJ2_9FIRM</name>
<dbReference type="CDD" id="cd17546">
    <property type="entry name" value="REC_hyHK_CKI1_RcsC-like"/>
    <property type="match status" value="2"/>
</dbReference>
<feature type="domain" description="Response regulatory" evidence="17">
    <location>
        <begin position="868"/>
        <end position="988"/>
    </location>
</feature>
<comment type="function">
    <text evidence="13">May play the central regulatory role in sporulation. It may be an element of the effector pathway responsible for the activation of sporulation genes in response to nutritional stress. Spo0A may act in concert with spo0H (a sigma factor) to control the expression of some genes that are critical to the sporulation process.</text>
</comment>
<protein>
    <recommendedName>
        <fullName evidence="4">Stage 0 sporulation protein A homolog</fullName>
        <ecNumber evidence="3">2.7.13.3</ecNumber>
    </recommendedName>
</protein>
<dbReference type="EMBL" id="RAYQ01000025">
    <property type="protein sequence ID" value="RKI88720.1"/>
    <property type="molecule type" value="Genomic_DNA"/>
</dbReference>
<dbReference type="InterPro" id="IPR003594">
    <property type="entry name" value="HATPase_dom"/>
</dbReference>
<keyword evidence="5" id="KW-1003">Cell membrane</keyword>
<evidence type="ECO:0000256" key="2">
    <source>
        <dbReference type="ARBA" id="ARBA00004651"/>
    </source>
</evidence>
<dbReference type="GO" id="GO:0000155">
    <property type="term" value="F:phosphorelay sensor kinase activity"/>
    <property type="evidence" value="ECO:0007669"/>
    <property type="project" value="InterPro"/>
</dbReference>
<dbReference type="Gene3D" id="3.30.565.10">
    <property type="entry name" value="Histidine kinase-like ATPase, C-terminal domain"/>
    <property type="match status" value="1"/>
</dbReference>
<evidence type="ECO:0000256" key="11">
    <source>
        <dbReference type="ARBA" id="ARBA00023012"/>
    </source>
</evidence>
<comment type="caution">
    <text evidence="18">The sequence shown here is derived from an EMBL/GenBank/DDBJ whole genome shotgun (WGS) entry which is preliminary data.</text>
</comment>
<sequence>MEQQKKTGQLIIYAILFPTVVLVLFFIYTTQNRIRIQEQNRIYAEDCAYQTVRRLESEFDNALQRIQNAAYLVSDSGKSVEISTRMLKELEQNSTFSAICFTDTQGLNLASDGATNDSSDRNYFAGGMRGESGLETVVNSRITGKPMMVFYAPVYQEQEIAGMFLGLYFAEEYLQDMLSANYFGETADVFLCTKEGRVVASSEGKMYEGHLLDSLVKTGVIDAGTAEAARSVFTDGGQVALLCSDGYKTDNLCVMDVPKYDYVLVQVFPKNITQGMVRRANMAGVNLEICLLALFVLYIIFLVIRAGRQRKILEKENKMIGDVLRGANILFSSRYLVVDLASNHYSYMAGMGPLNTSIPMEGIYSELIKFHAEDIIGDEAKEEYLHFARLDELKEMLKVKDSALHECHVSRGGKEDWEYLLVACLERKDGEAVRALYVRQNITELKQKELRGQRERAVFNRKERQYRTAIMSNSFSAFECNLTKDRIEQDITRISNEKEISLLERTGLSVPCRVSDYFENWAQFVMPESQEDYTDVVNIKYLQSQYEQGNMEVDVDYWEELDKGALMCVRQSFVMTCDEDTGDLIAMVVSRDITEQVRKQREQTQALQDALMQAQHANQAKTTFLSNMSHDIRTPMNAIIGFATIAASHMERTDQVRDCLQKILSSSNHLLGLINDILDMSRIESGKLQIHNQECNIPELMHNLVNIIQPQVKAKQLEMFIDTFEVVNEDVIADPLKLNQIFINLMGNAVKYTPAGGTVSFRIMQHATFKHGWGEYVFVIKDNGIGMSQEFVEHIFEPFERESTATRSGIQGAGLGMAITKNIVDMMGGEITVESEAGKGSTFRVKLSLQLQDTEKNAAQIKELEGLRALVVDDDFNICNSVSKMLKSIGLRSEWTTSGREAAYRAKSACEDGDPYHTFIIDWQMPETSGIETARKIRSAVGNEAPIIILTAYDWTDIEEEAKEAGVTGFCAKPLFMSDLKAALLAANNLGDAAHSHMEAFWTQDDYNGKRLLLVEDVELNREIAEVILGEAGFLIESAPDGTDAVSMVEKSPEGYYDAVLMDVQMPIMNGYEATKAIRALNRQDIKNLPIIAMTANAMDEDKEAALKSGMNAHVSKPLDIEVLMKVLKQFIH</sequence>
<comment type="catalytic activity">
    <reaction evidence="1">
        <text>ATP + protein L-histidine = ADP + protein N-phospho-L-histidine.</text>
        <dbReference type="EC" id="2.7.13.3"/>
    </reaction>
</comment>
<dbReference type="PROSITE" id="PS50110">
    <property type="entry name" value="RESPONSE_REGULATORY"/>
    <property type="match status" value="2"/>
</dbReference>
<dbReference type="SMART" id="SM00448">
    <property type="entry name" value="REC"/>
    <property type="match status" value="2"/>
</dbReference>
<dbReference type="SMART" id="SM00387">
    <property type="entry name" value="HATPase_c"/>
    <property type="match status" value="1"/>
</dbReference>
<evidence type="ECO:0000313" key="19">
    <source>
        <dbReference type="Proteomes" id="UP000280696"/>
    </source>
</evidence>
<dbReference type="SUPFAM" id="SSF52172">
    <property type="entry name" value="CheY-like"/>
    <property type="match status" value="2"/>
</dbReference>
<evidence type="ECO:0000256" key="15">
    <source>
        <dbReference type="SAM" id="Phobius"/>
    </source>
</evidence>
<dbReference type="Gene3D" id="1.10.287.130">
    <property type="match status" value="1"/>
</dbReference>
<dbReference type="CDD" id="cd00082">
    <property type="entry name" value="HisKA"/>
    <property type="match status" value="1"/>
</dbReference>
<dbReference type="InterPro" id="IPR001789">
    <property type="entry name" value="Sig_transdc_resp-reg_receiver"/>
</dbReference>
<keyword evidence="7" id="KW-0808">Transferase</keyword>
<dbReference type="InterPro" id="IPR004358">
    <property type="entry name" value="Sig_transdc_His_kin-like_C"/>
</dbReference>
<evidence type="ECO:0000256" key="10">
    <source>
        <dbReference type="ARBA" id="ARBA00022989"/>
    </source>
</evidence>
<evidence type="ECO:0000256" key="12">
    <source>
        <dbReference type="ARBA" id="ARBA00023136"/>
    </source>
</evidence>
<dbReference type="InterPro" id="IPR036890">
    <property type="entry name" value="HATPase_C_sf"/>
</dbReference>